<proteinExistence type="predicted"/>
<evidence type="ECO:0008006" key="3">
    <source>
        <dbReference type="Google" id="ProtNLM"/>
    </source>
</evidence>
<sequence>MFRVFSSLVAASVVLTGCATNSLSPKGDAVFYALQADAMMNTWRYECAAVSARANYAADAARADWWQRNKATVEAADFGLAYNLVTVTDTRLDTGARLAMSLTQEVQERAEQTVNKKLNDASDKEALCLEVLGQYQAGKWDIKGSDEIQGALWSLKASAERNEERYRQRKGMVDTAAGKQYGRSLYVVEKLSDQESCDREEVSLIKGEWPYEIYNVACEDKPLSIVRCEWGRCTFVE</sequence>
<dbReference type="Proteomes" id="UP001481413">
    <property type="component" value="Unassembled WGS sequence"/>
</dbReference>
<protein>
    <recommendedName>
        <fullName evidence="3">Lipoprotein</fullName>
    </recommendedName>
</protein>
<dbReference type="EMBL" id="BAABWH010000001">
    <property type="protein sequence ID" value="GAA6143991.1"/>
    <property type="molecule type" value="Genomic_DNA"/>
</dbReference>
<reference evidence="1 2" key="1">
    <citation type="submission" date="2024-04" db="EMBL/GenBank/DDBJ databases">
        <title>Draft genome sequence of Thalassolituus maritimus NBRC 116585.</title>
        <authorList>
            <person name="Miyakawa T."/>
            <person name="Kusuya Y."/>
            <person name="Miura T."/>
        </authorList>
    </citation>
    <scope>NUCLEOTIDE SEQUENCE [LARGE SCALE GENOMIC DNA]</scope>
    <source>
        <strain evidence="1 2">5NW40-0001</strain>
    </source>
</reference>
<dbReference type="PROSITE" id="PS51257">
    <property type="entry name" value="PROKAR_LIPOPROTEIN"/>
    <property type="match status" value="1"/>
</dbReference>
<dbReference type="RefSeq" id="WP_353292942.1">
    <property type="nucleotide sequence ID" value="NZ_BAABWH010000001.1"/>
</dbReference>
<keyword evidence="2" id="KW-1185">Reference proteome</keyword>
<gene>
    <name evidence="1" type="ORF">NBRC116585_01080</name>
</gene>
<comment type="caution">
    <text evidence="1">The sequence shown here is derived from an EMBL/GenBank/DDBJ whole genome shotgun (WGS) entry which is preliminary data.</text>
</comment>
<name>A0ABP9ZV26_9GAMM</name>
<evidence type="ECO:0000313" key="1">
    <source>
        <dbReference type="EMBL" id="GAA6143991.1"/>
    </source>
</evidence>
<organism evidence="1 2">
    <name type="scientific">Thalassolituus maritimus</name>
    <dbReference type="NCBI Taxonomy" id="484498"/>
    <lineage>
        <taxon>Bacteria</taxon>
        <taxon>Pseudomonadati</taxon>
        <taxon>Pseudomonadota</taxon>
        <taxon>Gammaproteobacteria</taxon>
        <taxon>Oceanospirillales</taxon>
        <taxon>Oceanospirillaceae</taxon>
        <taxon>Thalassolituus</taxon>
    </lineage>
</organism>
<accession>A0ABP9ZV26</accession>
<evidence type="ECO:0000313" key="2">
    <source>
        <dbReference type="Proteomes" id="UP001481413"/>
    </source>
</evidence>